<keyword evidence="3" id="KW-0732">Signal</keyword>
<dbReference type="AlphaFoldDB" id="A0A2P8CAF4"/>
<evidence type="ECO:0000256" key="2">
    <source>
        <dbReference type="RuleBase" id="RU361185"/>
    </source>
</evidence>
<reference evidence="9 10" key="1">
    <citation type="submission" date="2018-03" db="EMBL/GenBank/DDBJ databases">
        <title>Genomic Encyclopedia of Archaeal and Bacterial Type Strains, Phase II (KMG-II): from individual species to whole genera.</title>
        <authorList>
            <person name="Goeker M."/>
        </authorList>
    </citation>
    <scope>NUCLEOTIDE SEQUENCE [LARGE SCALE GENOMIC DNA]</scope>
    <source>
        <strain evidence="9 10">DSM 27267</strain>
    </source>
</reference>
<dbReference type="InterPro" id="IPR033403">
    <property type="entry name" value="DUF5110"/>
</dbReference>
<dbReference type="InterPro" id="IPR013780">
    <property type="entry name" value="Glyco_hydro_b"/>
</dbReference>
<dbReference type="Pfam" id="PF13802">
    <property type="entry name" value="Gal_mutarotas_2"/>
    <property type="match status" value="1"/>
</dbReference>
<evidence type="ECO:0000259" key="6">
    <source>
        <dbReference type="Pfam" id="PF17137"/>
    </source>
</evidence>
<dbReference type="SUPFAM" id="SSF51011">
    <property type="entry name" value="Glycosyl hydrolase domain"/>
    <property type="match status" value="1"/>
</dbReference>
<feature type="domain" description="DUF5110" evidence="6">
    <location>
        <begin position="700"/>
        <end position="770"/>
    </location>
</feature>
<dbReference type="OrthoDB" id="176168at2"/>
<evidence type="ECO:0000313" key="8">
    <source>
        <dbReference type="EMBL" id="GET22534.1"/>
    </source>
</evidence>
<evidence type="ECO:0000313" key="9">
    <source>
        <dbReference type="EMBL" id="PSK81937.1"/>
    </source>
</evidence>
<dbReference type="PANTHER" id="PTHR43863">
    <property type="entry name" value="HYDROLASE, PUTATIVE (AFU_ORTHOLOGUE AFUA_1G03140)-RELATED"/>
    <property type="match status" value="1"/>
</dbReference>
<dbReference type="InterPro" id="IPR051816">
    <property type="entry name" value="Glycosyl_Hydrolase_31"/>
</dbReference>
<dbReference type="InterPro" id="IPR000322">
    <property type="entry name" value="Glyco_hydro_31_TIM"/>
</dbReference>
<protein>
    <submittedName>
        <fullName evidence="9">Alpha-glucosidase</fullName>
    </submittedName>
</protein>
<dbReference type="Gene3D" id="2.60.40.1180">
    <property type="entry name" value="Golgi alpha-mannosidase II"/>
    <property type="match status" value="2"/>
</dbReference>
<evidence type="ECO:0000259" key="4">
    <source>
        <dbReference type="Pfam" id="PF01055"/>
    </source>
</evidence>
<dbReference type="SUPFAM" id="SSF51445">
    <property type="entry name" value="(Trans)glycosidases"/>
    <property type="match status" value="1"/>
</dbReference>
<comment type="caution">
    <text evidence="9">The sequence shown here is derived from an EMBL/GenBank/DDBJ whole genome shotgun (WGS) entry which is preliminary data.</text>
</comment>
<evidence type="ECO:0000313" key="11">
    <source>
        <dbReference type="Proteomes" id="UP000396862"/>
    </source>
</evidence>
<evidence type="ECO:0000259" key="5">
    <source>
        <dbReference type="Pfam" id="PF13802"/>
    </source>
</evidence>
<feature type="chain" id="PRO_5015196007" evidence="3">
    <location>
        <begin position="22"/>
        <end position="832"/>
    </location>
</feature>
<evidence type="ECO:0000313" key="10">
    <source>
        <dbReference type="Proteomes" id="UP000240621"/>
    </source>
</evidence>
<dbReference type="CDD" id="cd14752">
    <property type="entry name" value="GH31_N"/>
    <property type="match status" value="1"/>
</dbReference>
<gene>
    <name evidence="9" type="ORF">CLV93_10746</name>
    <name evidence="8" type="ORF">JCM18694_27800</name>
</gene>
<dbReference type="SUPFAM" id="SSF74650">
    <property type="entry name" value="Galactose mutarotase-like"/>
    <property type="match status" value="1"/>
</dbReference>
<dbReference type="GO" id="GO:0004553">
    <property type="term" value="F:hydrolase activity, hydrolyzing O-glycosyl compounds"/>
    <property type="evidence" value="ECO:0007669"/>
    <property type="project" value="InterPro"/>
</dbReference>
<evidence type="ECO:0000256" key="1">
    <source>
        <dbReference type="ARBA" id="ARBA00007806"/>
    </source>
</evidence>
<reference evidence="8 11" key="2">
    <citation type="submission" date="2019-10" db="EMBL/GenBank/DDBJ databases">
        <title>Prolixibacter strains distinguished by the presence of nitrate reductase genes were adept at nitrate-dependent anaerobic corrosion of metallic iron and carbon steel.</title>
        <authorList>
            <person name="Iino T."/>
            <person name="Shono N."/>
            <person name="Ito K."/>
            <person name="Nakamura R."/>
            <person name="Sueoka K."/>
            <person name="Harayama S."/>
            <person name="Ohkuma M."/>
        </authorList>
    </citation>
    <scope>NUCLEOTIDE SEQUENCE [LARGE SCALE GENOMIC DNA]</scope>
    <source>
        <strain evidence="8 11">MIC1-1</strain>
    </source>
</reference>
<name>A0A2P8CAF4_9BACT</name>
<dbReference type="EMBL" id="PYGC01000007">
    <property type="protein sequence ID" value="PSK81937.1"/>
    <property type="molecule type" value="Genomic_DNA"/>
</dbReference>
<sequence length="832" mass="96023">MKKRIIQAVAFVFLLTGIAKASDIVHPGNCRSYTVDGNTAVFSCENNIKVQIKEVGPGVIRIWYDTDDFHRNNQSFAVVADESNGNQKLNISEQPQHYEIYTGDLIIRVRKAPFHISIFNKYQKLLMDDYQNRGFEMDSTQMASHISLRPGERIYGLGEKNGPINRVGHQFKMWNSDNPCYQVDKDPLYKSIPFFMSSEGYGIYFDNTFKTTYHFGTESADNYSFATPGGEMIYYFIYGPSYKQIIGRYMNLTGHPIMPPDWALGFSQSRGMLTNEKLTREIANGFRKRQIPCDIIFQDIGWTQYLQDFNWRKENYMDPVKMLDDLENQGFKVIVSQDPVVSQNNKKQWNEADSLGYFVKDIRTGKSYDMPWPWGGNCGVVDFTNPAVADWWGNYQQKVIDQGVRGFWTDMGEPAWSNEEATDRLNMKHYLGMHAEIHNVFGLTWDKVVTEEFEKHNPNTRIFHMTRSAFAGMQRYTFGWSGDAGNGEDVTKGWKKLAGQIPLALSAGMGGIPFWSCDISGYCGDISDYQAEGELYTRWMQFGVFNPISRTHHEGNNAVEPWRFGPKVEAICKKAIERKYQLFPYIYSYARKAHDTGLPLMRALMLEYPDDPETADLNIEFLFGKELLVAPVTEEGAASKKVYLPEGKWIDFDHPETIYDGKQWIDYPVSLKTTPLFVRKGSIVPMMPVMQYIQQDPHYPLLLRVYPASVNKRASFSVYEDDGESNDYKRNIFAERQLVCSTSREAYTINYSLKVENGYQVTPRELVYRLYLNEAPHSILTQDGKMKKVREAWNSSEKHPSKRPQWSWDKETRVCTIYIPANQEVEHITIEK</sequence>
<evidence type="ECO:0000256" key="3">
    <source>
        <dbReference type="SAM" id="SignalP"/>
    </source>
</evidence>
<dbReference type="EMBL" id="BLAU01000001">
    <property type="protein sequence ID" value="GET22534.1"/>
    <property type="molecule type" value="Genomic_DNA"/>
</dbReference>
<dbReference type="InterPro" id="IPR017853">
    <property type="entry name" value="GH"/>
</dbReference>
<feature type="signal peptide" evidence="3">
    <location>
        <begin position="1"/>
        <end position="21"/>
    </location>
</feature>
<dbReference type="Proteomes" id="UP000396862">
    <property type="component" value="Unassembled WGS sequence"/>
</dbReference>
<comment type="similarity">
    <text evidence="1 2">Belongs to the glycosyl hydrolase 31 family.</text>
</comment>
<dbReference type="Pfam" id="PF21365">
    <property type="entry name" value="Glyco_hydro_31_3rd"/>
    <property type="match status" value="1"/>
</dbReference>
<feature type="domain" description="Glycoside hydrolase family 31 TIM barrel" evidence="4">
    <location>
        <begin position="256"/>
        <end position="588"/>
    </location>
</feature>
<dbReference type="Pfam" id="PF01055">
    <property type="entry name" value="Glyco_hydro_31_2nd"/>
    <property type="match status" value="1"/>
</dbReference>
<keyword evidence="11" id="KW-1185">Reference proteome</keyword>
<dbReference type="InterPro" id="IPR011013">
    <property type="entry name" value="Gal_mutarotase_sf_dom"/>
</dbReference>
<feature type="domain" description="Glycosyl hydrolase family 31 C-terminal" evidence="7">
    <location>
        <begin position="597"/>
        <end position="684"/>
    </location>
</feature>
<dbReference type="InterPro" id="IPR048395">
    <property type="entry name" value="Glyco_hydro_31_C"/>
</dbReference>
<dbReference type="Gene3D" id="2.60.40.1760">
    <property type="entry name" value="glycosyl hydrolase (family 31)"/>
    <property type="match status" value="1"/>
</dbReference>
<dbReference type="InterPro" id="IPR025887">
    <property type="entry name" value="Glyco_hydro_31_N_dom"/>
</dbReference>
<dbReference type="Gene3D" id="3.20.20.80">
    <property type="entry name" value="Glycosidases"/>
    <property type="match status" value="1"/>
</dbReference>
<accession>A0A2P8CAF4</accession>
<proteinExistence type="inferred from homology"/>
<feature type="domain" description="Glycoside hydrolase family 31 N-terminal" evidence="5">
    <location>
        <begin position="50"/>
        <end position="212"/>
    </location>
</feature>
<organism evidence="9 10">
    <name type="scientific">Prolixibacter denitrificans</name>
    <dbReference type="NCBI Taxonomy" id="1541063"/>
    <lineage>
        <taxon>Bacteria</taxon>
        <taxon>Pseudomonadati</taxon>
        <taxon>Bacteroidota</taxon>
        <taxon>Bacteroidia</taxon>
        <taxon>Marinilabiliales</taxon>
        <taxon>Prolixibacteraceae</taxon>
        <taxon>Prolixibacter</taxon>
    </lineage>
</organism>
<keyword evidence="2" id="KW-0326">Glycosidase</keyword>
<evidence type="ECO:0000259" key="7">
    <source>
        <dbReference type="Pfam" id="PF21365"/>
    </source>
</evidence>
<dbReference type="Pfam" id="PF17137">
    <property type="entry name" value="DUF5110"/>
    <property type="match status" value="1"/>
</dbReference>
<dbReference type="Proteomes" id="UP000240621">
    <property type="component" value="Unassembled WGS sequence"/>
</dbReference>
<keyword evidence="2" id="KW-0378">Hydrolase</keyword>
<dbReference type="GO" id="GO:0030246">
    <property type="term" value="F:carbohydrate binding"/>
    <property type="evidence" value="ECO:0007669"/>
    <property type="project" value="InterPro"/>
</dbReference>
<dbReference type="RefSeq" id="WP_106542746.1">
    <property type="nucleotide sequence ID" value="NZ_BLAU01000001.1"/>
</dbReference>
<dbReference type="GO" id="GO:0005975">
    <property type="term" value="P:carbohydrate metabolic process"/>
    <property type="evidence" value="ECO:0007669"/>
    <property type="project" value="InterPro"/>
</dbReference>
<dbReference type="PANTHER" id="PTHR43863:SF2">
    <property type="entry name" value="MALTASE-GLUCOAMYLASE"/>
    <property type="match status" value="1"/>
</dbReference>